<evidence type="ECO:0000313" key="1">
    <source>
        <dbReference type="EMBL" id="EOY49438.1"/>
    </source>
</evidence>
<reference evidence="2" key="1">
    <citation type="journal article" date="2013" name="Genome Biol. Evol.">
        <title>The genome sequence of Streptomyces lividans 66 reveals a novel tRNA-dependent peptide biosynthetic system within a metal-related genomic island.</title>
        <authorList>
            <person name="Cruz-Morales P."/>
            <person name="Vijgenboom E."/>
            <person name="Iruegas-Bocardo F."/>
            <person name="Girard G."/>
            <person name="Yanez-Guerra L.A."/>
            <person name="Ramos-Aboites H.E."/>
            <person name="Pernodet J.L."/>
            <person name="Anne J."/>
            <person name="van Wezel G.P."/>
            <person name="Barona-Gomez F."/>
        </authorList>
    </citation>
    <scope>NUCLEOTIDE SEQUENCE [LARGE SCALE GENOMIC DNA]</scope>
    <source>
        <strain evidence="2">1326</strain>
    </source>
</reference>
<dbReference type="EMBL" id="CM001889">
    <property type="protein sequence ID" value="EOY49438.1"/>
    <property type="molecule type" value="Genomic_DNA"/>
</dbReference>
<dbReference type="AlphaFoldDB" id="A0A7U9HC89"/>
<sequence>MGREVADPSHPSHGWSEQVRVIVVVRDDSSQRRHPSRG</sequence>
<name>A0A7U9HC89_STRLI</name>
<accession>A0A7U9HC89</accession>
<dbReference type="Proteomes" id="UP000014062">
    <property type="component" value="Chromosome"/>
</dbReference>
<gene>
    <name evidence="1" type="ORF">SLI_4730</name>
</gene>
<organism evidence="1 2">
    <name type="scientific">Streptomyces lividans 1326</name>
    <dbReference type="NCBI Taxonomy" id="1200984"/>
    <lineage>
        <taxon>Bacteria</taxon>
        <taxon>Bacillati</taxon>
        <taxon>Actinomycetota</taxon>
        <taxon>Actinomycetes</taxon>
        <taxon>Kitasatosporales</taxon>
        <taxon>Streptomycetaceae</taxon>
        <taxon>Streptomyces</taxon>
    </lineage>
</organism>
<proteinExistence type="predicted"/>
<evidence type="ECO:0000313" key="2">
    <source>
        <dbReference type="Proteomes" id="UP000014062"/>
    </source>
</evidence>
<protein>
    <submittedName>
        <fullName evidence="1">Uncharacterized protein</fullName>
    </submittedName>
</protein>